<protein>
    <submittedName>
        <fullName evidence="1">Uncharacterized protein</fullName>
    </submittedName>
</protein>
<name>A0AAW2CTS1_9ROSI</name>
<evidence type="ECO:0000313" key="2">
    <source>
        <dbReference type="Proteomes" id="UP001459277"/>
    </source>
</evidence>
<dbReference type="Gene3D" id="3.60.10.10">
    <property type="entry name" value="Endonuclease/exonuclease/phosphatase"/>
    <property type="match status" value="1"/>
</dbReference>
<sequence>MDEETEKEKKIKLDAETDELSDILASQLGSAEAVDQPRRLPWLAIGDFNELVGLSEKEGGVSRPASQMERFKEVIDVCGLKDLGFIDPRFTWLYQKFDGSQIRERLDRALATCDWMGKFPAAKHYHLSSLVSNHCPLALHFVRRQKRRIYHRPFKFESMWLKSEKCEEVVQKAWDVGLMRGSAFPLTSCLESCRDSLDEWKKNDFGHGGMGAVESFGMVRVTTLFSFNYC</sequence>
<proteinExistence type="predicted"/>
<dbReference type="PANTHER" id="PTHR33710:SF71">
    <property type="entry name" value="ENDONUCLEASE_EXONUCLEASE_PHOSPHATASE DOMAIN-CONTAINING PROTEIN"/>
    <property type="match status" value="1"/>
</dbReference>
<organism evidence="1 2">
    <name type="scientific">Lithocarpus litseifolius</name>
    <dbReference type="NCBI Taxonomy" id="425828"/>
    <lineage>
        <taxon>Eukaryota</taxon>
        <taxon>Viridiplantae</taxon>
        <taxon>Streptophyta</taxon>
        <taxon>Embryophyta</taxon>
        <taxon>Tracheophyta</taxon>
        <taxon>Spermatophyta</taxon>
        <taxon>Magnoliopsida</taxon>
        <taxon>eudicotyledons</taxon>
        <taxon>Gunneridae</taxon>
        <taxon>Pentapetalae</taxon>
        <taxon>rosids</taxon>
        <taxon>fabids</taxon>
        <taxon>Fagales</taxon>
        <taxon>Fagaceae</taxon>
        <taxon>Lithocarpus</taxon>
    </lineage>
</organism>
<dbReference type="SUPFAM" id="SSF56219">
    <property type="entry name" value="DNase I-like"/>
    <property type="match status" value="1"/>
</dbReference>
<accession>A0AAW2CTS1</accession>
<gene>
    <name evidence="1" type="ORF">SO802_015468</name>
</gene>
<dbReference type="InterPro" id="IPR036691">
    <property type="entry name" value="Endo/exonu/phosph_ase_sf"/>
</dbReference>
<keyword evidence="2" id="KW-1185">Reference proteome</keyword>
<comment type="caution">
    <text evidence="1">The sequence shown here is derived from an EMBL/GenBank/DDBJ whole genome shotgun (WGS) entry which is preliminary data.</text>
</comment>
<evidence type="ECO:0000313" key="1">
    <source>
        <dbReference type="EMBL" id="KAL0001687.1"/>
    </source>
</evidence>
<dbReference type="PANTHER" id="PTHR33710">
    <property type="entry name" value="BNAC02G09200D PROTEIN"/>
    <property type="match status" value="1"/>
</dbReference>
<dbReference type="EMBL" id="JAZDWU010000005">
    <property type="protein sequence ID" value="KAL0001687.1"/>
    <property type="molecule type" value="Genomic_DNA"/>
</dbReference>
<dbReference type="AlphaFoldDB" id="A0AAW2CTS1"/>
<dbReference type="Proteomes" id="UP001459277">
    <property type="component" value="Unassembled WGS sequence"/>
</dbReference>
<reference evidence="1 2" key="1">
    <citation type="submission" date="2024-01" db="EMBL/GenBank/DDBJ databases">
        <title>A telomere-to-telomere, gap-free genome of sweet tea (Lithocarpus litseifolius).</title>
        <authorList>
            <person name="Zhou J."/>
        </authorList>
    </citation>
    <scope>NUCLEOTIDE SEQUENCE [LARGE SCALE GENOMIC DNA]</scope>
    <source>
        <strain evidence="1">Zhou-2022a</strain>
        <tissue evidence="1">Leaf</tissue>
    </source>
</reference>